<reference evidence="4" key="1">
    <citation type="submission" date="2021-09" db="EMBL/GenBank/DDBJ databases">
        <title>Fulvivirga sp. isolated from coastal sediment.</title>
        <authorList>
            <person name="Yu H."/>
        </authorList>
    </citation>
    <scope>NUCLEOTIDE SEQUENCE</scope>
    <source>
        <strain evidence="4">1062</strain>
    </source>
</reference>
<dbReference type="RefSeq" id="WP_225698476.1">
    <property type="nucleotide sequence ID" value="NZ_JAIXNE010000002.1"/>
</dbReference>
<dbReference type="AlphaFoldDB" id="A0A9X1HV97"/>
<evidence type="ECO:0000313" key="5">
    <source>
        <dbReference type="Proteomes" id="UP001139409"/>
    </source>
</evidence>
<dbReference type="Pfam" id="PF13852">
    <property type="entry name" value="DUF4197"/>
    <property type="match status" value="1"/>
</dbReference>
<protein>
    <submittedName>
        <fullName evidence="4">DUF4197 domain-containing protein</fullName>
    </submittedName>
</protein>
<dbReference type="Proteomes" id="UP001139409">
    <property type="component" value="Unassembled WGS sequence"/>
</dbReference>
<sequence>MKNYLLLFIFFTVSCTSAQINQTLGDINNTISGGGITESDVAMGLKEALIKGVQESGEMAGVPDGFLKRPEIKIPFPEDVQKVEIRLRQIGLGGEVDRFVESMNHGAEDAAALAVPIFERAVREMTVQDAWGILKGNDDAATIYLREKTSDQLYVAFKPVVESSLEKVNATRYYGDIINTYNKIPLVQKVDPDLNSYVTRKAMDGLFYLIAQEEKKIREDPLERTSDLLKKVFRMQD</sequence>
<accession>A0A9X1HV97</accession>
<organism evidence="4 5">
    <name type="scientific">Fulvivirga sedimenti</name>
    <dbReference type="NCBI Taxonomy" id="2879465"/>
    <lineage>
        <taxon>Bacteria</taxon>
        <taxon>Pseudomonadati</taxon>
        <taxon>Bacteroidota</taxon>
        <taxon>Cytophagia</taxon>
        <taxon>Cytophagales</taxon>
        <taxon>Fulvivirgaceae</taxon>
        <taxon>Fulvivirga</taxon>
    </lineage>
</organism>
<dbReference type="InterPro" id="IPR025245">
    <property type="entry name" value="DUF4197"/>
</dbReference>
<evidence type="ECO:0000313" key="3">
    <source>
        <dbReference type="EMBL" id="MCA6076550.1"/>
    </source>
</evidence>
<dbReference type="EMBL" id="JAIXNE010000004">
    <property type="protein sequence ID" value="MCA6077678.1"/>
    <property type="molecule type" value="Genomic_DNA"/>
</dbReference>
<evidence type="ECO:0000313" key="2">
    <source>
        <dbReference type="EMBL" id="MCA6075373.1"/>
    </source>
</evidence>
<feature type="chain" id="PRO_5041114889" evidence="1">
    <location>
        <begin position="19"/>
        <end position="237"/>
    </location>
</feature>
<name>A0A9X1HV97_9BACT</name>
<gene>
    <name evidence="2" type="ORF">LDX50_10860</name>
    <name evidence="3" type="ORF">LDX50_16830</name>
    <name evidence="4" type="ORF">LDX50_22550</name>
</gene>
<dbReference type="EMBL" id="JAIXNE010000003">
    <property type="protein sequence ID" value="MCA6076550.1"/>
    <property type="molecule type" value="Genomic_DNA"/>
</dbReference>
<evidence type="ECO:0000256" key="1">
    <source>
        <dbReference type="SAM" id="SignalP"/>
    </source>
</evidence>
<dbReference type="PROSITE" id="PS51257">
    <property type="entry name" value="PROKAR_LIPOPROTEIN"/>
    <property type="match status" value="1"/>
</dbReference>
<keyword evidence="1" id="KW-0732">Signal</keyword>
<evidence type="ECO:0000313" key="4">
    <source>
        <dbReference type="EMBL" id="MCA6077678.1"/>
    </source>
</evidence>
<keyword evidence="5" id="KW-1185">Reference proteome</keyword>
<dbReference type="EMBL" id="JAIXNE010000002">
    <property type="protein sequence ID" value="MCA6075373.1"/>
    <property type="molecule type" value="Genomic_DNA"/>
</dbReference>
<proteinExistence type="predicted"/>
<comment type="caution">
    <text evidence="4">The sequence shown here is derived from an EMBL/GenBank/DDBJ whole genome shotgun (WGS) entry which is preliminary data.</text>
</comment>
<feature type="signal peptide" evidence="1">
    <location>
        <begin position="1"/>
        <end position="18"/>
    </location>
</feature>